<comment type="caution">
    <text evidence="1">The sequence shown here is derived from an EMBL/GenBank/DDBJ whole genome shotgun (WGS) entry which is preliminary data.</text>
</comment>
<keyword evidence="2" id="KW-1185">Reference proteome</keyword>
<accession>A0A4Y2UHS8</accession>
<evidence type="ECO:0000313" key="2">
    <source>
        <dbReference type="Proteomes" id="UP000499080"/>
    </source>
</evidence>
<gene>
    <name evidence="1" type="ORF">AVEN_114526_1</name>
</gene>
<proteinExistence type="predicted"/>
<name>A0A4Y2UHS8_ARAVE</name>
<protein>
    <submittedName>
        <fullName evidence="1">Uncharacterized protein</fullName>
    </submittedName>
</protein>
<dbReference type="EMBL" id="BGPR01037118">
    <property type="protein sequence ID" value="GBO12639.1"/>
    <property type="molecule type" value="Genomic_DNA"/>
</dbReference>
<dbReference type="AlphaFoldDB" id="A0A4Y2UHS8"/>
<dbReference type="Proteomes" id="UP000499080">
    <property type="component" value="Unassembled WGS sequence"/>
</dbReference>
<reference evidence="1 2" key="1">
    <citation type="journal article" date="2019" name="Sci. Rep.">
        <title>Orb-weaving spider Araneus ventricosus genome elucidates the spidroin gene catalogue.</title>
        <authorList>
            <person name="Kono N."/>
            <person name="Nakamura H."/>
            <person name="Ohtoshi R."/>
            <person name="Moran D.A.P."/>
            <person name="Shinohara A."/>
            <person name="Yoshida Y."/>
            <person name="Fujiwara M."/>
            <person name="Mori M."/>
            <person name="Tomita M."/>
            <person name="Arakawa K."/>
        </authorList>
    </citation>
    <scope>NUCLEOTIDE SEQUENCE [LARGE SCALE GENOMIC DNA]</scope>
</reference>
<organism evidence="1 2">
    <name type="scientific">Araneus ventricosus</name>
    <name type="common">Orbweaver spider</name>
    <name type="synonym">Epeira ventricosa</name>
    <dbReference type="NCBI Taxonomy" id="182803"/>
    <lineage>
        <taxon>Eukaryota</taxon>
        <taxon>Metazoa</taxon>
        <taxon>Ecdysozoa</taxon>
        <taxon>Arthropoda</taxon>
        <taxon>Chelicerata</taxon>
        <taxon>Arachnida</taxon>
        <taxon>Araneae</taxon>
        <taxon>Araneomorphae</taxon>
        <taxon>Entelegynae</taxon>
        <taxon>Araneoidea</taxon>
        <taxon>Araneidae</taxon>
        <taxon>Araneus</taxon>
    </lineage>
</organism>
<sequence>MDLVISNRGQMTRKKFQLTPPSPNFRATLEGEYPVRFNVHQAHRHGGSLVESGFEPGSRLFRNRHLSTKSPRSVVNQRECSPLDCLVLRI</sequence>
<evidence type="ECO:0000313" key="1">
    <source>
        <dbReference type="EMBL" id="GBO12639.1"/>
    </source>
</evidence>